<keyword evidence="2" id="KW-1185">Reference proteome</keyword>
<proteinExistence type="predicted"/>
<gene>
    <name evidence="1" type="ORF">QYE76_066533</name>
</gene>
<dbReference type="EMBL" id="JAUUTY010000004">
    <property type="protein sequence ID" value="KAK1648728.1"/>
    <property type="molecule type" value="Genomic_DNA"/>
</dbReference>
<evidence type="ECO:0000313" key="1">
    <source>
        <dbReference type="EMBL" id="KAK1648728.1"/>
    </source>
</evidence>
<dbReference type="AlphaFoldDB" id="A0AAD8SBR2"/>
<name>A0AAD8SBR2_LOLMU</name>
<sequence>MVRVGGGAGGWEMVQTAVEAHEDDLHSPYWEGVREAAAQLGRKPCTPWGQPPGVVYLTNNDATADELVDLKNEEADPLIYIIL</sequence>
<accession>A0AAD8SBR2</accession>
<organism evidence="1 2">
    <name type="scientific">Lolium multiflorum</name>
    <name type="common">Italian ryegrass</name>
    <name type="synonym">Lolium perenne subsp. multiflorum</name>
    <dbReference type="NCBI Taxonomy" id="4521"/>
    <lineage>
        <taxon>Eukaryota</taxon>
        <taxon>Viridiplantae</taxon>
        <taxon>Streptophyta</taxon>
        <taxon>Embryophyta</taxon>
        <taxon>Tracheophyta</taxon>
        <taxon>Spermatophyta</taxon>
        <taxon>Magnoliopsida</taxon>
        <taxon>Liliopsida</taxon>
        <taxon>Poales</taxon>
        <taxon>Poaceae</taxon>
        <taxon>BOP clade</taxon>
        <taxon>Pooideae</taxon>
        <taxon>Poodae</taxon>
        <taxon>Poeae</taxon>
        <taxon>Poeae Chloroplast Group 2 (Poeae type)</taxon>
        <taxon>Loliodinae</taxon>
        <taxon>Loliinae</taxon>
        <taxon>Lolium</taxon>
    </lineage>
</organism>
<reference evidence="1" key="1">
    <citation type="submission" date="2023-07" db="EMBL/GenBank/DDBJ databases">
        <title>A chromosome-level genome assembly of Lolium multiflorum.</title>
        <authorList>
            <person name="Chen Y."/>
            <person name="Copetti D."/>
            <person name="Kolliker R."/>
            <person name="Studer B."/>
        </authorList>
    </citation>
    <scope>NUCLEOTIDE SEQUENCE</scope>
    <source>
        <strain evidence="1">02402/16</strain>
        <tissue evidence="1">Leaf</tissue>
    </source>
</reference>
<comment type="caution">
    <text evidence="1">The sequence shown here is derived from an EMBL/GenBank/DDBJ whole genome shotgun (WGS) entry which is preliminary data.</text>
</comment>
<evidence type="ECO:0000313" key="2">
    <source>
        <dbReference type="Proteomes" id="UP001231189"/>
    </source>
</evidence>
<protein>
    <submittedName>
        <fullName evidence="1">Uncharacterized protein</fullName>
    </submittedName>
</protein>
<dbReference type="Proteomes" id="UP001231189">
    <property type="component" value="Unassembled WGS sequence"/>
</dbReference>